<dbReference type="Proteomes" id="UP000078492">
    <property type="component" value="Unassembled WGS sequence"/>
</dbReference>
<dbReference type="AlphaFoldDB" id="A0A151JPW0"/>
<sequence length="33" mass="3853">MLTVRDNAVRELAVSCRRDGLRRRRPRLVGSDK</sequence>
<gene>
    <name evidence="1" type="ORF">ALC57_01402</name>
</gene>
<reference evidence="1 2" key="1">
    <citation type="submission" date="2015-09" db="EMBL/GenBank/DDBJ databases">
        <title>Trachymyrmex cornetzi WGS genome.</title>
        <authorList>
            <person name="Nygaard S."/>
            <person name="Hu H."/>
            <person name="Boomsma J."/>
            <person name="Zhang G."/>
        </authorList>
    </citation>
    <scope>NUCLEOTIDE SEQUENCE [LARGE SCALE GENOMIC DNA]</scope>
    <source>
        <strain evidence="1">Tcor2-1</strain>
        <tissue evidence="1">Whole body</tissue>
    </source>
</reference>
<dbReference type="EMBL" id="KQ978695">
    <property type="protein sequence ID" value="KYN29166.1"/>
    <property type="molecule type" value="Genomic_DNA"/>
</dbReference>
<name>A0A151JPW0_9HYME</name>
<protein>
    <submittedName>
        <fullName evidence="1">Uncharacterized protein</fullName>
    </submittedName>
</protein>
<organism evidence="1 2">
    <name type="scientific">Trachymyrmex cornetzi</name>
    <dbReference type="NCBI Taxonomy" id="471704"/>
    <lineage>
        <taxon>Eukaryota</taxon>
        <taxon>Metazoa</taxon>
        <taxon>Ecdysozoa</taxon>
        <taxon>Arthropoda</taxon>
        <taxon>Hexapoda</taxon>
        <taxon>Insecta</taxon>
        <taxon>Pterygota</taxon>
        <taxon>Neoptera</taxon>
        <taxon>Endopterygota</taxon>
        <taxon>Hymenoptera</taxon>
        <taxon>Apocrita</taxon>
        <taxon>Aculeata</taxon>
        <taxon>Formicoidea</taxon>
        <taxon>Formicidae</taxon>
        <taxon>Myrmicinae</taxon>
        <taxon>Trachymyrmex</taxon>
    </lineage>
</organism>
<keyword evidence="2" id="KW-1185">Reference proteome</keyword>
<proteinExistence type="predicted"/>
<evidence type="ECO:0000313" key="1">
    <source>
        <dbReference type="EMBL" id="KYN29166.1"/>
    </source>
</evidence>
<accession>A0A151JPW0</accession>
<evidence type="ECO:0000313" key="2">
    <source>
        <dbReference type="Proteomes" id="UP000078492"/>
    </source>
</evidence>